<proteinExistence type="inferred from homology"/>
<dbReference type="GO" id="GO:1990077">
    <property type="term" value="C:primosome complex"/>
    <property type="evidence" value="ECO:0007669"/>
    <property type="project" value="UniProtKB-UniRule"/>
</dbReference>
<keyword evidence="8 12" id="KW-0067">ATP-binding</keyword>
<dbReference type="EC" id="5.6.2.4" evidence="12"/>
<feature type="binding site" evidence="12">
    <location>
        <position position="511"/>
    </location>
    <ligand>
        <name>Zn(2+)</name>
        <dbReference type="ChEBI" id="CHEBI:29105"/>
        <label>1</label>
    </ligand>
</feature>
<feature type="binding site" evidence="12">
    <location>
        <position position="538"/>
    </location>
    <ligand>
        <name>Zn(2+)</name>
        <dbReference type="ChEBI" id="CHEBI:29105"/>
        <label>2</label>
    </ligand>
</feature>
<keyword evidence="9 12" id="KW-0238">DNA-binding</keyword>
<dbReference type="GO" id="GO:0003677">
    <property type="term" value="F:DNA binding"/>
    <property type="evidence" value="ECO:0007669"/>
    <property type="project" value="UniProtKB-UniRule"/>
</dbReference>
<evidence type="ECO:0000256" key="1">
    <source>
        <dbReference type="ARBA" id="ARBA00022515"/>
    </source>
</evidence>
<dbReference type="EMBL" id="BJZT01000020">
    <property type="protein sequence ID" value="GEO99666.1"/>
    <property type="molecule type" value="Genomic_DNA"/>
</dbReference>
<evidence type="ECO:0000313" key="15">
    <source>
        <dbReference type="EMBL" id="GEO99666.1"/>
    </source>
</evidence>
<dbReference type="Pfam" id="PF18319">
    <property type="entry name" value="Zn_ribbon_PriA"/>
    <property type="match status" value="1"/>
</dbReference>
<dbReference type="CDD" id="cd17929">
    <property type="entry name" value="DEXHc_priA"/>
    <property type="match status" value="1"/>
</dbReference>
<reference evidence="15 16" key="1">
    <citation type="submission" date="2019-07" db="EMBL/GenBank/DDBJ databases">
        <title>Whole genome shotgun sequence of Methylobacterium haplocladii NBRC 107714.</title>
        <authorList>
            <person name="Hosoyama A."/>
            <person name="Uohara A."/>
            <person name="Ohji S."/>
            <person name="Ichikawa N."/>
        </authorList>
    </citation>
    <scope>NUCLEOTIDE SEQUENCE [LARGE SCALE GENOMIC DNA]</scope>
    <source>
        <strain evidence="15 16">NBRC 107714</strain>
    </source>
</reference>
<evidence type="ECO:0000256" key="9">
    <source>
        <dbReference type="ARBA" id="ARBA00023125"/>
    </source>
</evidence>
<comment type="caution">
    <text evidence="15">The sequence shown here is derived from an EMBL/GenBank/DDBJ whole genome shotgun (WGS) entry which is preliminary data.</text>
</comment>
<dbReference type="AlphaFoldDB" id="A0A512IPN3"/>
<evidence type="ECO:0000256" key="10">
    <source>
        <dbReference type="ARBA" id="ARBA00023235"/>
    </source>
</evidence>
<dbReference type="FunFam" id="3.40.50.300:FF:000489">
    <property type="entry name" value="Primosome assembly protein PriA"/>
    <property type="match status" value="1"/>
</dbReference>
<comment type="similarity">
    <text evidence="12">Belongs to the helicase family. PriA subfamily.</text>
</comment>
<dbReference type="Pfam" id="PF00270">
    <property type="entry name" value="DEAD"/>
    <property type="match status" value="1"/>
</dbReference>
<comment type="subunit">
    <text evidence="12">Component of the replication restart primosome.</text>
</comment>
<keyword evidence="1 12" id="KW-0639">Primosome</keyword>
<keyword evidence="7 12" id="KW-0862">Zinc</keyword>
<comment type="catalytic activity">
    <reaction evidence="11 12">
        <text>ATP + H2O = ADP + phosphate + H(+)</text>
        <dbReference type="Rhea" id="RHEA:13065"/>
        <dbReference type="ChEBI" id="CHEBI:15377"/>
        <dbReference type="ChEBI" id="CHEBI:15378"/>
        <dbReference type="ChEBI" id="CHEBI:30616"/>
        <dbReference type="ChEBI" id="CHEBI:43474"/>
        <dbReference type="ChEBI" id="CHEBI:456216"/>
        <dbReference type="EC" id="5.6.2.4"/>
    </reaction>
</comment>
<evidence type="ECO:0000256" key="11">
    <source>
        <dbReference type="ARBA" id="ARBA00048988"/>
    </source>
</evidence>
<dbReference type="InterPro" id="IPR001650">
    <property type="entry name" value="Helicase_C-like"/>
</dbReference>
<name>A0A512IPN3_9HYPH</name>
<dbReference type="GO" id="GO:0005524">
    <property type="term" value="F:ATP binding"/>
    <property type="evidence" value="ECO:0007669"/>
    <property type="project" value="UniProtKB-UniRule"/>
</dbReference>
<dbReference type="Pfam" id="PF18074">
    <property type="entry name" value="PriA_C"/>
    <property type="match status" value="1"/>
</dbReference>
<sequence length="800" mass="85532">MPQTADVLIPLALDTAYSYAVPDGLVLSVGDVVQIPLGPREIAGVVWGVAERPAGGSNLRPVTGLLDVPPLSEPLRRLVDWLARYTLAPKGSALAMALRLPDESARTETMRVGVRSAGKPPSRPTAARAKALAVAADGAIRGKGALAKEAGVSLSVVDGLIDDGALEAVPLVPEPVALRPDPDFLSTAHLSEAQSEAAKQLNAAFDTGLSSPRTRGEGRDGLVVDAASPPGGGEGASRDELLLATPPHRRLPPRSADDEVGKAPSPPAGRGDAHDAPLMSAAAGRPVQTILLEGVTGSGKTEVYFEAVAECVRRGRQALVLMPEIALTAQFLDRFAARFGVRPATWHSGIGGRRRERLRAAVATGEVSVVVGARSALFLPFRELGLIVVDEEHESAYKQEDGVHYHARDMAVVRGKLEGCPVVLASATPSIETRVNAQRGRYGRIVLPERFGGRRLPDITAIDMRLDKPERGRFLSPPMVAAVKAAVAEGEQALLFLNRRGYAPLTLCSACGHRYQCRNCSTWLVEHRFRKALVCHHCGYTERKPEACVECGAFDHLTPCGPGVERIAEEAAELFPDKRIIVLSSDFPGGTERLRQELEAVAAGECDIVIGTQLVAKGHNFPHLTLVGVLDADIGLTSGDPRAAERTFQLLQQVTGRAGRGERPGRALVQTFQPDHPVIAALLSGEAERFYDEEIAQRENAGLPPFGRLAALIVSAAERDLAEAHGQAMARVADPPAGVMVLGPAEAPLALIRGRYRFRLLVKTDRGIDIQSYLRDWLDRSPKPRGNVKVAIDVDPQSFL</sequence>
<evidence type="ECO:0000256" key="12">
    <source>
        <dbReference type="HAMAP-Rule" id="MF_00983"/>
    </source>
</evidence>
<dbReference type="Pfam" id="PF17764">
    <property type="entry name" value="PriA_3primeBD"/>
    <property type="match status" value="1"/>
</dbReference>
<dbReference type="PROSITE" id="PS51192">
    <property type="entry name" value="HELICASE_ATP_BIND_1"/>
    <property type="match status" value="1"/>
</dbReference>
<dbReference type="GO" id="GO:0006310">
    <property type="term" value="P:DNA recombination"/>
    <property type="evidence" value="ECO:0007669"/>
    <property type="project" value="InterPro"/>
</dbReference>
<keyword evidence="10 12" id="KW-0413">Isomerase</keyword>
<dbReference type="Gene3D" id="3.40.50.300">
    <property type="entry name" value="P-loop containing nucleotide triphosphate hydrolases"/>
    <property type="match status" value="2"/>
</dbReference>
<dbReference type="PANTHER" id="PTHR30580:SF0">
    <property type="entry name" value="PRIMOSOMAL PROTEIN N"/>
    <property type="match status" value="1"/>
</dbReference>
<organism evidence="15 16">
    <name type="scientific">Methylobacterium haplocladii</name>
    <dbReference type="NCBI Taxonomy" id="1176176"/>
    <lineage>
        <taxon>Bacteria</taxon>
        <taxon>Pseudomonadati</taxon>
        <taxon>Pseudomonadota</taxon>
        <taxon>Alphaproteobacteria</taxon>
        <taxon>Hyphomicrobiales</taxon>
        <taxon>Methylobacteriaceae</taxon>
        <taxon>Methylobacterium</taxon>
    </lineage>
</organism>
<dbReference type="InterPro" id="IPR041236">
    <property type="entry name" value="PriA_C"/>
</dbReference>
<evidence type="ECO:0000256" key="6">
    <source>
        <dbReference type="ARBA" id="ARBA00022806"/>
    </source>
</evidence>
<dbReference type="SMART" id="SM00490">
    <property type="entry name" value="HELICc"/>
    <property type="match status" value="1"/>
</dbReference>
<evidence type="ECO:0000259" key="14">
    <source>
        <dbReference type="PROSITE" id="PS51192"/>
    </source>
</evidence>
<dbReference type="HAMAP" id="MF_00983">
    <property type="entry name" value="PriA"/>
    <property type="match status" value="1"/>
</dbReference>
<comment type="function">
    <text evidence="12">Initiates the restart of stalled replication forks, which reloads the replicative helicase on sites other than the origin of replication. Recognizes and binds to abandoned replication forks and remodels them to uncover a helicase loading site. Promotes assembly of the primosome at these replication forks.</text>
</comment>
<evidence type="ECO:0000256" key="5">
    <source>
        <dbReference type="ARBA" id="ARBA00022801"/>
    </source>
</evidence>
<dbReference type="NCBIfam" id="NF004070">
    <property type="entry name" value="PRK05580.2-2"/>
    <property type="match status" value="1"/>
</dbReference>
<dbReference type="GO" id="GO:0043138">
    <property type="term" value="F:3'-5' DNA helicase activity"/>
    <property type="evidence" value="ECO:0007669"/>
    <property type="project" value="UniProtKB-EC"/>
</dbReference>
<dbReference type="InterPro" id="IPR005259">
    <property type="entry name" value="PriA"/>
</dbReference>
<protein>
    <recommendedName>
        <fullName evidence="12">Replication restart protein PriA</fullName>
    </recommendedName>
    <alternativeName>
        <fullName evidence="12">ATP-dependent DNA helicase PriA</fullName>
        <ecNumber evidence="12">5.6.2.4</ecNumber>
    </alternativeName>
    <alternativeName>
        <fullName evidence="12">DNA 3'-5' helicase PriA</fullName>
    </alternativeName>
</protein>
<dbReference type="SMART" id="SM00487">
    <property type="entry name" value="DEXDc"/>
    <property type="match status" value="1"/>
</dbReference>
<dbReference type="InterPro" id="IPR042115">
    <property type="entry name" value="PriA_3primeBD_sf"/>
</dbReference>
<evidence type="ECO:0000256" key="4">
    <source>
        <dbReference type="ARBA" id="ARBA00022741"/>
    </source>
</evidence>
<evidence type="ECO:0000256" key="3">
    <source>
        <dbReference type="ARBA" id="ARBA00022723"/>
    </source>
</evidence>
<accession>A0A512IPN3</accession>
<dbReference type="GO" id="GO:0006269">
    <property type="term" value="P:DNA replication, synthesis of primer"/>
    <property type="evidence" value="ECO:0007669"/>
    <property type="project" value="UniProtKB-KW"/>
</dbReference>
<dbReference type="GO" id="GO:0008270">
    <property type="term" value="F:zinc ion binding"/>
    <property type="evidence" value="ECO:0007669"/>
    <property type="project" value="UniProtKB-UniRule"/>
</dbReference>
<dbReference type="InterPro" id="IPR011545">
    <property type="entry name" value="DEAD/DEAH_box_helicase_dom"/>
</dbReference>
<keyword evidence="4 12" id="KW-0547">Nucleotide-binding</keyword>
<dbReference type="GO" id="GO:0006302">
    <property type="term" value="P:double-strand break repair"/>
    <property type="evidence" value="ECO:0007669"/>
    <property type="project" value="InterPro"/>
</dbReference>
<feature type="binding site" evidence="12">
    <location>
        <position position="517"/>
    </location>
    <ligand>
        <name>Zn(2+)</name>
        <dbReference type="ChEBI" id="CHEBI:29105"/>
        <label>2</label>
    </ligand>
</feature>
<keyword evidence="3 12" id="KW-0479">Metal-binding</keyword>
<evidence type="ECO:0000256" key="13">
    <source>
        <dbReference type="SAM" id="MobiDB-lite"/>
    </source>
</evidence>
<feature type="binding site" evidence="12">
    <location>
        <position position="520"/>
    </location>
    <ligand>
        <name>Zn(2+)</name>
        <dbReference type="ChEBI" id="CHEBI:29105"/>
        <label>2</label>
    </ligand>
</feature>
<dbReference type="InterPro" id="IPR027417">
    <property type="entry name" value="P-loop_NTPase"/>
</dbReference>
<comment type="catalytic activity">
    <reaction evidence="12">
        <text>Couples ATP hydrolysis with the unwinding of duplex DNA by translocating in the 3'-5' direction.</text>
        <dbReference type="EC" id="5.6.2.4"/>
    </reaction>
</comment>
<evidence type="ECO:0000256" key="2">
    <source>
        <dbReference type="ARBA" id="ARBA00022705"/>
    </source>
</evidence>
<feature type="binding site" evidence="12">
    <location>
        <position position="508"/>
    </location>
    <ligand>
        <name>Zn(2+)</name>
        <dbReference type="ChEBI" id="CHEBI:29105"/>
        <label>1</label>
    </ligand>
</feature>
<feature type="binding site" evidence="12">
    <location>
        <position position="548"/>
    </location>
    <ligand>
        <name>Zn(2+)</name>
        <dbReference type="ChEBI" id="CHEBI:29105"/>
        <label>1</label>
    </ligand>
</feature>
<evidence type="ECO:0000256" key="8">
    <source>
        <dbReference type="ARBA" id="ARBA00022840"/>
    </source>
</evidence>
<keyword evidence="5 12" id="KW-0378">Hydrolase</keyword>
<comment type="cofactor">
    <cofactor evidence="12">
        <name>Zn(2+)</name>
        <dbReference type="ChEBI" id="CHEBI:29105"/>
    </cofactor>
    <text evidence="12">Binds 2 zinc ions per subunit.</text>
</comment>
<feature type="binding site" evidence="12">
    <location>
        <position position="551"/>
    </location>
    <ligand>
        <name>Zn(2+)</name>
        <dbReference type="ChEBI" id="CHEBI:29105"/>
        <label>1</label>
    </ligand>
</feature>
<dbReference type="PANTHER" id="PTHR30580">
    <property type="entry name" value="PRIMOSOMAL PROTEIN N"/>
    <property type="match status" value="1"/>
</dbReference>
<evidence type="ECO:0000313" key="16">
    <source>
        <dbReference type="Proteomes" id="UP000321258"/>
    </source>
</evidence>
<dbReference type="RefSeq" id="WP_238180244.1">
    <property type="nucleotide sequence ID" value="NZ_BJZT01000020.1"/>
</dbReference>
<gene>
    <name evidence="12 15" type="primary">priA</name>
    <name evidence="15" type="ORF">MHA02_20540</name>
</gene>
<keyword evidence="16" id="KW-1185">Reference proteome</keyword>
<dbReference type="Proteomes" id="UP000321258">
    <property type="component" value="Unassembled WGS sequence"/>
</dbReference>
<keyword evidence="6 12" id="KW-0347">Helicase</keyword>
<dbReference type="NCBIfam" id="TIGR00595">
    <property type="entry name" value="priA"/>
    <property type="match status" value="1"/>
</dbReference>
<evidence type="ECO:0000256" key="7">
    <source>
        <dbReference type="ARBA" id="ARBA00022833"/>
    </source>
</evidence>
<keyword evidence="2 12" id="KW-0235">DNA replication</keyword>
<dbReference type="InterPro" id="IPR041222">
    <property type="entry name" value="PriA_3primeBD"/>
</dbReference>
<feature type="binding site" evidence="12">
    <location>
        <position position="535"/>
    </location>
    <ligand>
        <name>Zn(2+)</name>
        <dbReference type="ChEBI" id="CHEBI:29105"/>
        <label>2</label>
    </ligand>
</feature>
<feature type="region of interest" description="Disordered" evidence="13">
    <location>
        <begin position="206"/>
        <end position="276"/>
    </location>
</feature>
<dbReference type="InterPro" id="IPR040498">
    <property type="entry name" value="PriA_CRR"/>
</dbReference>
<dbReference type="InterPro" id="IPR014001">
    <property type="entry name" value="Helicase_ATP-bd"/>
</dbReference>
<feature type="domain" description="Helicase ATP-binding" evidence="14">
    <location>
        <begin position="281"/>
        <end position="447"/>
    </location>
</feature>
<dbReference type="SUPFAM" id="SSF52540">
    <property type="entry name" value="P-loop containing nucleoside triphosphate hydrolases"/>
    <property type="match status" value="1"/>
</dbReference>
<dbReference type="Gene3D" id="3.40.1440.60">
    <property type="entry name" value="PriA, 3(prime) DNA-binding domain"/>
    <property type="match status" value="1"/>
</dbReference>
<dbReference type="GO" id="GO:0016887">
    <property type="term" value="F:ATP hydrolysis activity"/>
    <property type="evidence" value="ECO:0007669"/>
    <property type="project" value="RHEA"/>
</dbReference>
<dbReference type="GO" id="GO:0006270">
    <property type="term" value="P:DNA replication initiation"/>
    <property type="evidence" value="ECO:0007669"/>
    <property type="project" value="TreeGrafter"/>
</dbReference>